<evidence type="ECO:0000313" key="16">
    <source>
        <dbReference type="Proteomes" id="UP000192638"/>
    </source>
</evidence>
<dbReference type="GO" id="GO:0016020">
    <property type="term" value="C:membrane"/>
    <property type="evidence" value="ECO:0007669"/>
    <property type="project" value="InterPro"/>
</dbReference>
<dbReference type="PANTHER" id="PTHR46025:SF3">
    <property type="entry name" value="XYLOSYLTRANSFERASE OXT"/>
    <property type="match status" value="1"/>
</dbReference>
<keyword evidence="6" id="KW-0479">Metal-binding</keyword>
<dbReference type="GO" id="GO:0015012">
    <property type="term" value="P:heparan sulfate proteoglycan biosynthetic process"/>
    <property type="evidence" value="ECO:0007669"/>
    <property type="project" value="TreeGrafter"/>
</dbReference>
<evidence type="ECO:0000256" key="4">
    <source>
        <dbReference type="ARBA" id="ARBA00022679"/>
    </source>
</evidence>
<evidence type="ECO:0000256" key="1">
    <source>
        <dbReference type="ARBA" id="ARBA00004323"/>
    </source>
</evidence>
<evidence type="ECO:0000256" key="6">
    <source>
        <dbReference type="ARBA" id="ARBA00022723"/>
    </source>
</evidence>
<dbReference type="InterPro" id="IPR003406">
    <property type="entry name" value="Glyco_trans_14"/>
</dbReference>
<keyword evidence="7" id="KW-0256">Endoplasmic reticulum</keyword>
<keyword evidence="10" id="KW-0333">Golgi apparatus</keyword>
<gene>
    <name evidence="15" type="ORF">B6U60_07770</name>
</gene>
<evidence type="ECO:0000256" key="2">
    <source>
        <dbReference type="ARBA" id="ARBA00004648"/>
    </source>
</evidence>
<dbReference type="AlphaFoldDB" id="A0A1V9QXY0"/>
<dbReference type="GO" id="GO:0050650">
    <property type="term" value="P:chondroitin sulfate proteoglycan biosynthetic process"/>
    <property type="evidence" value="ECO:0007669"/>
    <property type="project" value="TreeGrafter"/>
</dbReference>
<comment type="caution">
    <text evidence="15">The sequence shown here is derived from an EMBL/GenBank/DDBJ whole genome shotgun (WGS) entry which is preliminary data.</text>
</comment>
<comment type="subcellular location">
    <subcellularLocation>
        <location evidence="2">Endoplasmic reticulum membrane</location>
        <topology evidence="2">Single-pass type II membrane protein</topology>
    </subcellularLocation>
    <subcellularLocation>
        <location evidence="1">Golgi apparatus membrane</location>
        <topology evidence="1">Single-pass type II membrane protein</topology>
    </subcellularLocation>
</comment>
<reference evidence="15 16" key="1">
    <citation type="submission" date="2017-03" db="EMBL/GenBank/DDBJ databases">
        <title>Phylogenomics and comparative genomics of Lactobacillus salivarius, a mammalian gut commensal.</title>
        <authorList>
            <person name="Harris H.M."/>
        </authorList>
    </citation>
    <scope>NUCLEOTIDE SEQUENCE [LARGE SCALE GENOMIC DNA]</scope>
    <source>
        <strain evidence="15 16">LMG 14477</strain>
    </source>
</reference>
<proteinExistence type="predicted"/>
<evidence type="ECO:0000256" key="9">
    <source>
        <dbReference type="ARBA" id="ARBA00022989"/>
    </source>
</evidence>
<protein>
    <recommendedName>
        <fullName evidence="14">Peptide O-xylosyltransferase</fullName>
    </recommendedName>
</protein>
<keyword evidence="9" id="KW-1133">Transmembrane helix</keyword>
<keyword evidence="8" id="KW-0735">Signal-anchor</keyword>
<name>A0A1V9QXY0_9LACO</name>
<keyword evidence="3" id="KW-0328">Glycosyltransferase</keyword>
<evidence type="ECO:0000256" key="10">
    <source>
        <dbReference type="ARBA" id="ARBA00023034"/>
    </source>
</evidence>
<dbReference type="InterPro" id="IPR043538">
    <property type="entry name" value="XYLT"/>
</dbReference>
<keyword evidence="5" id="KW-0812">Transmembrane</keyword>
<evidence type="ECO:0000256" key="3">
    <source>
        <dbReference type="ARBA" id="ARBA00022676"/>
    </source>
</evidence>
<accession>A0A1V9QXY0</accession>
<evidence type="ECO:0000256" key="5">
    <source>
        <dbReference type="ARBA" id="ARBA00022692"/>
    </source>
</evidence>
<evidence type="ECO:0000256" key="11">
    <source>
        <dbReference type="ARBA" id="ARBA00023136"/>
    </source>
</evidence>
<evidence type="ECO:0000313" key="15">
    <source>
        <dbReference type="EMBL" id="OQQ82578.1"/>
    </source>
</evidence>
<evidence type="ECO:0000256" key="12">
    <source>
        <dbReference type="ARBA" id="ARBA00023157"/>
    </source>
</evidence>
<dbReference type="Pfam" id="PF02485">
    <property type="entry name" value="Branch"/>
    <property type="match status" value="1"/>
</dbReference>
<keyword evidence="12" id="KW-1015">Disulfide bond</keyword>
<sequence length="291" mass="34692">MTQAVLILAHKDFDQVLELARQLKSKFDIYIHFDVKMNLSSEEKKKLKKEGIKYISNFDIKWGSWSIVKATIDLIEYALKDKSIDYFHLISGQDWPVGRISDIYEYFEENKMNIYIDSEDAYDVRKSGEPIIWWMKYYFPYDRLNRRSLFGKVFHRVNILFQTMIGVNKLKKLDVDFKIYSGSQWFDLPRYAIEYALEYLNENKELKKVLSTSFCSDEFWIPTILRNNKDFTKNIVKNNHRFIKWEKKNGSYPAILDESDYIDIISSGAFFVRKIDSNGYSKKLVKKLIKN</sequence>
<dbReference type="PANTHER" id="PTHR46025">
    <property type="entry name" value="XYLOSYLTRANSFERASE OXT"/>
    <property type="match status" value="1"/>
</dbReference>
<dbReference type="GO" id="GO:0046872">
    <property type="term" value="F:metal ion binding"/>
    <property type="evidence" value="ECO:0007669"/>
    <property type="project" value="UniProtKB-KW"/>
</dbReference>
<dbReference type="Proteomes" id="UP000192638">
    <property type="component" value="Unassembled WGS sequence"/>
</dbReference>
<keyword evidence="4 15" id="KW-0808">Transferase</keyword>
<dbReference type="RefSeq" id="WP_081530856.1">
    <property type="nucleotide sequence ID" value="NZ_NBEB01000071.1"/>
</dbReference>
<dbReference type="EMBL" id="NBEB01000071">
    <property type="protein sequence ID" value="OQQ82578.1"/>
    <property type="molecule type" value="Genomic_DNA"/>
</dbReference>
<keyword evidence="11" id="KW-0472">Membrane</keyword>
<keyword evidence="13" id="KW-0325">Glycoprotein</keyword>
<evidence type="ECO:0000256" key="13">
    <source>
        <dbReference type="ARBA" id="ARBA00023180"/>
    </source>
</evidence>
<dbReference type="GO" id="GO:0030158">
    <property type="term" value="F:protein xylosyltransferase activity"/>
    <property type="evidence" value="ECO:0007669"/>
    <property type="project" value="InterPro"/>
</dbReference>
<evidence type="ECO:0000256" key="7">
    <source>
        <dbReference type="ARBA" id="ARBA00022824"/>
    </source>
</evidence>
<organism evidence="15 16">
    <name type="scientific">Ligilactobacillus salivarius</name>
    <dbReference type="NCBI Taxonomy" id="1624"/>
    <lineage>
        <taxon>Bacteria</taxon>
        <taxon>Bacillati</taxon>
        <taxon>Bacillota</taxon>
        <taxon>Bacilli</taxon>
        <taxon>Lactobacillales</taxon>
        <taxon>Lactobacillaceae</taxon>
        <taxon>Ligilactobacillus</taxon>
    </lineage>
</organism>
<evidence type="ECO:0000256" key="8">
    <source>
        <dbReference type="ARBA" id="ARBA00022968"/>
    </source>
</evidence>
<evidence type="ECO:0000256" key="14">
    <source>
        <dbReference type="ARBA" id="ARBA00042865"/>
    </source>
</evidence>